<keyword evidence="3 5" id="KW-0521">NADP</keyword>
<dbReference type="HAMAP" id="MF_00150">
    <property type="entry name" value="ArgC_type1"/>
    <property type="match status" value="1"/>
</dbReference>
<accession>A0A347VRH7</accession>
<dbReference type="PANTHER" id="PTHR32338:SF10">
    <property type="entry name" value="N-ACETYL-GAMMA-GLUTAMYL-PHOSPHATE REDUCTASE, CHLOROPLASTIC-RELATED"/>
    <property type="match status" value="1"/>
</dbReference>
<dbReference type="InterPro" id="IPR000534">
    <property type="entry name" value="Semialdehyde_DH_NAD-bd"/>
</dbReference>
<evidence type="ECO:0000313" key="9">
    <source>
        <dbReference type="EMBL" id="TLD94463.1"/>
    </source>
</evidence>
<dbReference type="InterPro" id="IPR036291">
    <property type="entry name" value="NAD(P)-bd_dom_sf"/>
</dbReference>
<reference evidence="9" key="3">
    <citation type="submission" date="2018-04" db="EMBL/GenBank/DDBJ databases">
        <authorList>
            <person name="Sheh A."/>
            <person name="Shen Z."/>
            <person name="Mannion A.J."/>
            <person name="Fox J.G."/>
        </authorList>
    </citation>
    <scope>NUCLEOTIDE SEQUENCE</scope>
    <source>
        <strain evidence="9">MIT 97-6194</strain>
    </source>
</reference>
<evidence type="ECO:0000256" key="1">
    <source>
        <dbReference type="ARBA" id="ARBA00022571"/>
    </source>
</evidence>
<dbReference type="CDD" id="cd17895">
    <property type="entry name" value="AGPR_1_N"/>
    <property type="match status" value="1"/>
</dbReference>
<proteinExistence type="inferred from homology"/>
<name>A0A347VRH7_9HELI</name>
<dbReference type="InterPro" id="IPR000706">
    <property type="entry name" value="AGPR_type-1"/>
</dbReference>
<dbReference type="EMBL" id="JRMP02000007">
    <property type="protein sequence ID" value="TLD94463.1"/>
    <property type="molecule type" value="Genomic_DNA"/>
</dbReference>
<dbReference type="PANTHER" id="PTHR32338">
    <property type="entry name" value="N-ACETYL-GAMMA-GLUTAMYL-PHOSPHATE REDUCTASE, CHLOROPLASTIC-RELATED-RELATED"/>
    <property type="match status" value="1"/>
</dbReference>
<dbReference type="SMART" id="SM00859">
    <property type="entry name" value="Semialdhyde_dh"/>
    <property type="match status" value="1"/>
</dbReference>
<comment type="caution">
    <text evidence="9">The sequence shown here is derived from an EMBL/GenBank/DDBJ whole genome shotgun (WGS) entry which is preliminary data.</text>
</comment>
<reference evidence="9 10" key="2">
    <citation type="journal article" date="2016" name="Infect. Immun.">
        <title>Helicobacter saguini, a Novel Helicobacter Isolated from Cotton-Top Tamarins with Ulcerative Colitis, Has Proinflammatory Properties and Induces Typhlocolitis and Dysplasia in Gnotobiotic IL-10-/- Mice.</title>
        <authorList>
            <person name="Shen Z."/>
            <person name="Mannion A."/>
            <person name="Whary M.T."/>
            <person name="Muthupalani S."/>
            <person name="Sheh A."/>
            <person name="Feng Y."/>
            <person name="Gong G."/>
            <person name="Vandamme P."/>
            <person name="Holcombe H.R."/>
            <person name="Paster B.J."/>
            <person name="Fox J.G."/>
        </authorList>
    </citation>
    <scope>NUCLEOTIDE SEQUENCE [LARGE SCALE GENOMIC DNA]</scope>
    <source>
        <strain evidence="9 10">MIT 97-6194</strain>
    </source>
</reference>
<dbReference type="InterPro" id="IPR058924">
    <property type="entry name" value="AGPR_dimerisation_dom"/>
</dbReference>
<dbReference type="Gene3D" id="3.40.50.720">
    <property type="entry name" value="NAD(P)-binding Rossmann-like Domain"/>
    <property type="match status" value="1"/>
</dbReference>
<comment type="catalytic activity">
    <reaction evidence="5">
        <text>N-acetyl-L-glutamate 5-semialdehyde + phosphate + NADP(+) = N-acetyl-L-glutamyl 5-phosphate + NADPH + H(+)</text>
        <dbReference type="Rhea" id="RHEA:21588"/>
        <dbReference type="ChEBI" id="CHEBI:15378"/>
        <dbReference type="ChEBI" id="CHEBI:29123"/>
        <dbReference type="ChEBI" id="CHEBI:43474"/>
        <dbReference type="ChEBI" id="CHEBI:57783"/>
        <dbReference type="ChEBI" id="CHEBI:57936"/>
        <dbReference type="ChEBI" id="CHEBI:58349"/>
        <dbReference type="EC" id="1.2.1.38"/>
    </reaction>
</comment>
<keyword evidence="1 5" id="KW-0055">Arginine biosynthesis</keyword>
<dbReference type="AlphaFoldDB" id="A0A347VRH7"/>
<keyword evidence="10" id="KW-1185">Reference proteome</keyword>
<keyword evidence="5" id="KW-0963">Cytoplasm</keyword>
<dbReference type="InterPro" id="IPR023013">
    <property type="entry name" value="AGPR_AS"/>
</dbReference>
<dbReference type="OrthoDB" id="9801289at2"/>
<dbReference type="Gene3D" id="3.30.360.10">
    <property type="entry name" value="Dihydrodipicolinate Reductase, domain 2"/>
    <property type="match status" value="1"/>
</dbReference>
<dbReference type="GO" id="GO:0070401">
    <property type="term" value="F:NADP+ binding"/>
    <property type="evidence" value="ECO:0007669"/>
    <property type="project" value="InterPro"/>
</dbReference>
<organism evidence="9 10">
    <name type="scientific">Helicobacter saguini</name>
    <dbReference type="NCBI Taxonomy" id="1548018"/>
    <lineage>
        <taxon>Bacteria</taxon>
        <taxon>Pseudomonadati</taxon>
        <taxon>Campylobacterota</taxon>
        <taxon>Epsilonproteobacteria</taxon>
        <taxon>Campylobacterales</taxon>
        <taxon>Helicobacteraceae</taxon>
        <taxon>Helicobacter</taxon>
    </lineage>
</organism>
<feature type="domain" description="Semialdehyde dehydrogenase NAD-binding" evidence="7">
    <location>
        <begin position="3"/>
        <end position="174"/>
    </location>
</feature>
<evidence type="ECO:0000313" key="11">
    <source>
        <dbReference type="Proteomes" id="UP000477070"/>
    </source>
</evidence>
<evidence type="ECO:0000256" key="6">
    <source>
        <dbReference type="PROSITE-ProRule" id="PRU10010"/>
    </source>
</evidence>
<dbReference type="UniPathway" id="UPA00068">
    <property type="reaction ID" value="UER00108"/>
</dbReference>
<dbReference type="GO" id="GO:0005737">
    <property type="term" value="C:cytoplasm"/>
    <property type="evidence" value="ECO:0007669"/>
    <property type="project" value="UniProtKB-SubCell"/>
</dbReference>
<dbReference type="GO" id="GO:0003942">
    <property type="term" value="F:N-acetyl-gamma-glutamyl-phosphate reductase activity"/>
    <property type="evidence" value="ECO:0007669"/>
    <property type="project" value="UniProtKB-UniRule"/>
</dbReference>
<dbReference type="CDD" id="cd23934">
    <property type="entry name" value="AGPR_1_C"/>
    <property type="match status" value="1"/>
</dbReference>
<dbReference type="RefSeq" id="WP_034570386.1">
    <property type="nucleotide sequence ID" value="NZ_JRMP02000007.1"/>
</dbReference>
<comment type="pathway">
    <text evidence="5">Amino-acid biosynthesis; L-arginine biosynthesis; N(2)-acetyl-L-ornithine from L-glutamate: step 3/4.</text>
</comment>
<dbReference type="EC" id="1.2.1.38" evidence="5"/>
<dbReference type="Proteomes" id="UP000477070">
    <property type="component" value="Unassembled WGS sequence"/>
</dbReference>
<protein>
    <recommendedName>
        <fullName evidence="5">N-acetyl-gamma-glutamyl-phosphate reductase</fullName>
        <shortName evidence="5">AGPR</shortName>
        <ecNumber evidence="5">1.2.1.38</ecNumber>
    </recommendedName>
    <alternativeName>
        <fullName evidence="5">N-acetyl-glutamate semialdehyde dehydrogenase</fullName>
        <shortName evidence="5">NAGSA dehydrogenase</shortName>
    </alternativeName>
</protein>
<comment type="function">
    <text evidence="5">Catalyzes the NADPH-dependent reduction of N-acetyl-5-glutamyl phosphate to yield N-acetyl-L-glutamate 5-semialdehyde.</text>
</comment>
<reference evidence="9 10" key="1">
    <citation type="journal article" date="2014" name="Genome Announc.">
        <title>Draft genome sequences of eight enterohepatic helicobacter species isolated from both laboratory and wild rodents.</title>
        <authorList>
            <person name="Sheh A."/>
            <person name="Shen Z."/>
            <person name="Fox J.G."/>
        </authorList>
    </citation>
    <scope>NUCLEOTIDE SEQUENCE [LARGE SCALE GENOMIC DNA]</scope>
    <source>
        <strain evidence="9 10">MIT 97-6194</strain>
    </source>
</reference>
<evidence type="ECO:0000256" key="2">
    <source>
        <dbReference type="ARBA" id="ARBA00022605"/>
    </source>
</evidence>
<comment type="subcellular location">
    <subcellularLocation>
        <location evidence="5">Cytoplasm</location>
    </subcellularLocation>
</comment>
<dbReference type="GO" id="GO:0006526">
    <property type="term" value="P:L-arginine biosynthetic process"/>
    <property type="evidence" value="ECO:0007669"/>
    <property type="project" value="UniProtKB-UniRule"/>
</dbReference>
<evidence type="ECO:0000256" key="4">
    <source>
        <dbReference type="ARBA" id="ARBA00023002"/>
    </source>
</evidence>
<sequence>MIKVAVLGASGYGGAEVLRILSQHRGVKINYVGANSKAGLPLYKSFGNFYMPGNSSRVQDSKLNFTESKSQDSKDSIESNLQNIGNLPLQDLDLEQVASENDCIIAATPHEFLAHILSEKILKKCVVIDLSADFRLKNPAKYNEYYNFTHKNLALLKQATYGLCEFNSSAIKQAKLIANPGCYPTCSTFAIAPFLRLIEPQSIIIDAKSGVSGAGRGAKMDNLFCEVNENIKAYSLINHRHVAEIEQNLNDFLNGNFKLDSMQFIESKSQNAKDSKSRDSKSLTESKSEISITFTPHLVPMNRGILVTSYASLKPQYKNITQSNLDSMLSEFYADKFFVRVLRNGEPPQTRWVKGSNFSDVSVRLDSRNNRLIMMGALDNLIKGAAGAAVQNFNIHFDFKESESLDSLPTFP</sequence>
<reference evidence="8 11" key="4">
    <citation type="submission" date="2019-12" db="EMBL/GenBank/DDBJ databases">
        <title>Multi-Generational Helicobacter saguini Isolates.</title>
        <authorList>
            <person name="Mannion A."/>
            <person name="Shen Z."/>
            <person name="Fox J.G."/>
        </authorList>
    </citation>
    <scope>NUCLEOTIDE SEQUENCE [LARGE SCALE GENOMIC DNA]</scope>
    <source>
        <strain evidence="8">16-048</strain>
        <strain evidence="11">16-048 (F4)</strain>
    </source>
</reference>
<dbReference type="SUPFAM" id="SSF51735">
    <property type="entry name" value="NAD(P)-binding Rossmann-fold domains"/>
    <property type="match status" value="1"/>
</dbReference>
<comment type="similarity">
    <text evidence="5">Belongs to the NAGSA dehydrogenase family. Type 1 subfamily.</text>
</comment>
<evidence type="ECO:0000256" key="3">
    <source>
        <dbReference type="ARBA" id="ARBA00022857"/>
    </source>
</evidence>
<evidence type="ECO:0000313" key="8">
    <source>
        <dbReference type="EMBL" id="MWV68784.1"/>
    </source>
</evidence>
<dbReference type="InterPro" id="IPR050085">
    <property type="entry name" value="AGPR"/>
</dbReference>
<evidence type="ECO:0000313" key="10">
    <source>
        <dbReference type="Proteomes" id="UP000029714"/>
    </source>
</evidence>
<dbReference type="SUPFAM" id="SSF55347">
    <property type="entry name" value="Glyceraldehyde-3-phosphate dehydrogenase-like, C-terminal domain"/>
    <property type="match status" value="1"/>
</dbReference>
<feature type="active site" evidence="5 6">
    <location>
        <position position="182"/>
    </location>
</feature>
<dbReference type="PROSITE" id="PS01224">
    <property type="entry name" value="ARGC"/>
    <property type="match status" value="1"/>
</dbReference>
<keyword evidence="2 5" id="KW-0028">Amino-acid biosynthesis</keyword>
<dbReference type="STRING" id="1548018.LS64_02930"/>
<evidence type="ECO:0000259" key="7">
    <source>
        <dbReference type="SMART" id="SM00859"/>
    </source>
</evidence>
<dbReference type="Pfam" id="PF22698">
    <property type="entry name" value="Semialdhyde_dhC_1"/>
    <property type="match status" value="2"/>
</dbReference>
<gene>
    <name evidence="5 8" type="primary">argC</name>
    <name evidence="8" type="ORF">DCO61_01760</name>
    <name evidence="9" type="ORF">LS64_005925</name>
</gene>
<dbReference type="GO" id="GO:0051287">
    <property type="term" value="F:NAD binding"/>
    <property type="evidence" value="ECO:0007669"/>
    <property type="project" value="InterPro"/>
</dbReference>
<dbReference type="EMBL" id="QBIU01000001">
    <property type="protein sequence ID" value="MWV68784.1"/>
    <property type="molecule type" value="Genomic_DNA"/>
</dbReference>
<dbReference type="Proteomes" id="UP000029714">
    <property type="component" value="Unassembled WGS sequence"/>
</dbReference>
<evidence type="ECO:0000256" key="5">
    <source>
        <dbReference type="HAMAP-Rule" id="MF_00150"/>
    </source>
</evidence>
<keyword evidence="4 5" id="KW-0560">Oxidoreductase</keyword>
<dbReference type="Pfam" id="PF01118">
    <property type="entry name" value="Semialdhyde_dh"/>
    <property type="match status" value="1"/>
</dbReference>